<dbReference type="RefSeq" id="WP_147848952.1">
    <property type="nucleotide sequence ID" value="NZ_VDUZ01000025.1"/>
</dbReference>
<dbReference type="EMBL" id="VDUZ01000025">
    <property type="protein sequence ID" value="TXL73430.1"/>
    <property type="molecule type" value="Genomic_DNA"/>
</dbReference>
<accession>A0A5C8PIB4</accession>
<keyword evidence="2" id="KW-1185">Reference proteome</keyword>
<dbReference type="Gene3D" id="2.30.110.10">
    <property type="entry name" value="Electron Transport, Fmn-binding Protein, Chain A"/>
    <property type="match status" value="1"/>
</dbReference>
<dbReference type="InterPro" id="IPR012349">
    <property type="entry name" value="Split_barrel_FMN-bd"/>
</dbReference>
<dbReference type="OrthoDB" id="9794948at2"/>
<comment type="caution">
    <text evidence="1">The sequence shown here is derived from an EMBL/GenBank/DDBJ whole genome shotgun (WGS) entry which is preliminary data.</text>
</comment>
<organism evidence="1 2">
    <name type="scientific">Vineibacter terrae</name>
    <dbReference type="NCBI Taxonomy" id="2586908"/>
    <lineage>
        <taxon>Bacteria</taxon>
        <taxon>Pseudomonadati</taxon>
        <taxon>Pseudomonadota</taxon>
        <taxon>Alphaproteobacteria</taxon>
        <taxon>Hyphomicrobiales</taxon>
        <taxon>Vineibacter</taxon>
    </lineage>
</organism>
<sequence>MYIPAHFDLKDLAAAQALMRARSFATLVSTGEDGAPFVTHLPLLLQDDAAAPHGRLIGHVARPNPHWRLFDRGAPSLAVFHGPHAYISPNWYTSPNLVPTWNYTAVHAYGTPRILADSNQALAVVEQLAAWFEASLPQPWSTARLPPGNALAQMRGIVAFEMPIERLEAKAKVGQNRLAADQRSAADALAAQGGEDNTAIAALMRGTPRG</sequence>
<dbReference type="PIRSF" id="PIRSF010372">
    <property type="entry name" value="PaiB"/>
    <property type="match status" value="1"/>
</dbReference>
<evidence type="ECO:0000313" key="1">
    <source>
        <dbReference type="EMBL" id="TXL73430.1"/>
    </source>
</evidence>
<dbReference type="InterPro" id="IPR007396">
    <property type="entry name" value="TR_PAI2-type"/>
</dbReference>
<evidence type="ECO:0000313" key="2">
    <source>
        <dbReference type="Proteomes" id="UP000321638"/>
    </source>
</evidence>
<dbReference type="PANTHER" id="PTHR35802">
    <property type="entry name" value="PROTEASE SYNTHASE AND SPORULATION PROTEIN PAI 2"/>
    <property type="match status" value="1"/>
</dbReference>
<dbReference type="Pfam" id="PF04299">
    <property type="entry name" value="FMN_bind_2"/>
    <property type="match status" value="1"/>
</dbReference>
<dbReference type="AlphaFoldDB" id="A0A5C8PIB4"/>
<name>A0A5C8PIB4_9HYPH</name>
<dbReference type="SUPFAM" id="SSF50475">
    <property type="entry name" value="FMN-binding split barrel"/>
    <property type="match status" value="1"/>
</dbReference>
<dbReference type="Proteomes" id="UP000321638">
    <property type="component" value="Unassembled WGS sequence"/>
</dbReference>
<protein>
    <submittedName>
        <fullName evidence="1">FMN-binding negative transcriptional regulator</fullName>
    </submittedName>
</protein>
<proteinExistence type="predicted"/>
<gene>
    <name evidence="1" type="ORF">FHP25_21085</name>
</gene>
<reference evidence="1 2" key="1">
    <citation type="submission" date="2019-06" db="EMBL/GenBank/DDBJ databases">
        <title>New taxonomy in bacterial strain CC-CFT640, isolated from vineyard.</title>
        <authorList>
            <person name="Lin S.-Y."/>
            <person name="Tsai C.-F."/>
            <person name="Young C.-C."/>
        </authorList>
    </citation>
    <scope>NUCLEOTIDE SEQUENCE [LARGE SCALE GENOMIC DNA]</scope>
    <source>
        <strain evidence="1 2">CC-CFT640</strain>
    </source>
</reference>
<dbReference type="PANTHER" id="PTHR35802:SF1">
    <property type="entry name" value="PROTEASE SYNTHASE AND SPORULATION PROTEIN PAI 2"/>
    <property type="match status" value="1"/>
</dbReference>